<dbReference type="InterPro" id="IPR025999">
    <property type="entry name" value="MCRS_N"/>
</dbReference>
<accession>A0A0V1MF12</accession>
<name>A0A0V1MF12_9BILA</name>
<reference evidence="3 4" key="1">
    <citation type="submission" date="2015-01" db="EMBL/GenBank/DDBJ databases">
        <title>Evolution of Trichinella species and genotypes.</title>
        <authorList>
            <person name="Korhonen P.K."/>
            <person name="Edoardo P."/>
            <person name="Giuseppe L.R."/>
            <person name="Gasser R.B."/>
        </authorList>
    </citation>
    <scope>NUCLEOTIDE SEQUENCE [LARGE SCALE GENOMIC DNA]</scope>
    <source>
        <strain evidence="3">ISS1980</strain>
    </source>
</reference>
<dbReference type="InterPro" id="IPR037912">
    <property type="entry name" value="MCRS1"/>
</dbReference>
<evidence type="ECO:0000256" key="1">
    <source>
        <dbReference type="SAM" id="MobiDB-lite"/>
    </source>
</evidence>
<dbReference type="GO" id="GO:0031011">
    <property type="term" value="C:Ino80 complex"/>
    <property type="evidence" value="ECO:0007669"/>
    <property type="project" value="InterPro"/>
</dbReference>
<dbReference type="GO" id="GO:0002151">
    <property type="term" value="F:G-quadruplex RNA binding"/>
    <property type="evidence" value="ECO:0007669"/>
    <property type="project" value="InterPro"/>
</dbReference>
<feature type="region of interest" description="Disordered" evidence="1">
    <location>
        <begin position="187"/>
        <end position="216"/>
    </location>
</feature>
<dbReference type="OrthoDB" id="10262769at2759"/>
<dbReference type="PANTHER" id="PTHR13233:SF0">
    <property type="entry name" value="MICROSPHERULE PROTEIN 1"/>
    <property type="match status" value="1"/>
</dbReference>
<dbReference type="Proteomes" id="UP000054843">
    <property type="component" value="Unassembled WGS sequence"/>
</dbReference>
<dbReference type="GO" id="GO:0071339">
    <property type="term" value="C:MLL1 complex"/>
    <property type="evidence" value="ECO:0007669"/>
    <property type="project" value="InterPro"/>
</dbReference>
<comment type="caution">
    <text evidence="3">The sequence shown here is derived from an EMBL/GenBank/DDBJ whole genome shotgun (WGS) entry which is preliminary data.</text>
</comment>
<dbReference type="GO" id="GO:0045944">
    <property type="term" value="P:positive regulation of transcription by RNA polymerase II"/>
    <property type="evidence" value="ECO:0007669"/>
    <property type="project" value="TreeGrafter"/>
</dbReference>
<evidence type="ECO:0000313" key="3">
    <source>
        <dbReference type="EMBL" id="KRZ70345.1"/>
    </source>
</evidence>
<dbReference type="EMBL" id="JYDO01000116">
    <property type="protein sequence ID" value="KRZ70345.1"/>
    <property type="molecule type" value="Genomic_DNA"/>
</dbReference>
<dbReference type="AlphaFoldDB" id="A0A0V1MF12"/>
<dbReference type="STRING" id="268474.A0A0V1MF12"/>
<dbReference type="Pfam" id="PF13325">
    <property type="entry name" value="MCRS_N"/>
    <property type="match status" value="1"/>
</dbReference>
<protein>
    <submittedName>
        <fullName evidence="3">Microspherule protein 1</fullName>
    </submittedName>
</protein>
<dbReference type="PANTHER" id="PTHR13233">
    <property type="entry name" value="MICROSPHERULE PROTEIN 1"/>
    <property type="match status" value="1"/>
</dbReference>
<feature type="domain" description="Microspherule protein N-terminal" evidence="2">
    <location>
        <begin position="346"/>
        <end position="492"/>
    </location>
</feature>
<gene>
    <name evidence="3" type="primary">MCRS1</name>
    <name evidence="3" type="ORF">T10_4203</name>
</gene>
<evidence type="ECO:0000259" key="2">
    <source>
        <dbReference type="Pfam" id="PF13325"/>
    </source>
</evidence>
<organism evidence="3 4">
    <name type="scientific">Trichinella papuae</name>
    <dbReference type="NCBI Taxonomy" id="268474"/>
    <lineage>
        <taxon>Eukaryota</taxon>
        <taxon>Metazoa</taxon>
        <taxon>Ecdysozoa</taxon>
        <taxon>Nematoda</taxon>
        <taxon>Enoplea</taxon>
        <taxon>Dorylaimia</taxon>
        <taxon>Trichinellida</taxon>
        <taxon>Trichinellidae</taxon>
        <taxon>Trichinella</taxon>
    </lineage>
</organism>
<sequence>MTLHASVSPSLAAIRQNLWILKGRSTVSSKMRGSTQNLETWCLWLKSTSRGTSGRWVSLMNCSLEECQYGQHGNYTSLNPQDGTDGPLFMAGENRSRGCRGTVSTNLQATEVGVGCKHVASCAEDAHAFYKFMKRDELKQLTLEDPKPVQEIQNELASNASTSLETACLFSTWDQVRGLMYSNRTQKFPPLPARGQGLRPDSKKCTHSQMKSASGSKIYKNGRSTEKRQLVSASVEFCKGMSSSEDLSSISTLDENAIIFPLPVKVKKESTTDSEFEEKEAADLDPEQNWQEVTSDISLRRPRRRKAFLHGRRKSRKLLKSSSSEFVTKAKLKASAPKYEFDIADWSAFDDYTLIHSIIHLMNIRNVALGVQFNRNVSEKELLWRWESILFNKSISENLTEKLTNVTFLAIREMQQKMPLNNYEMRLLNSIPFYSLPGVEVFENLINENMNVFYKTRIAQELRRMWLELYDLNLLIGQPEKSRSEGESVLYSENSLSNNKCNLFADPNPTEEDYSVLSEMVDFKLDVLHSKVLKCEGKIETLHRISMGKDASLDMIDGGLRPVGSLVAKQFSFMIRSPRITIGFSDENEKMDVDLTLQLGHRPTGLIKALCATLRIDSFVNFYLRSYINDYVIVDGKKIKQMRRIRLNHGSLIQIYDVDLELELEENLRYEIRKQLIQKMLSGRFFSETFDMKPLLSDDD</sequence>
<dbReference type="GO" id="GO:0044545">
    <property type="term" value="C:NSL complex"/>
    <property type="evidence" value="ECO:0007669"/>
    <property type="project" value="TreeGrafter"/>
</dbReference>
<evidence type="ECO:0000313" key="4">
    <source>
        <dbReference type="Proteomes" id="UP000054843"/>
    </source>
</evidence>
<proteinExistence type="predicted"/>
<keyword evidence="4" id="KW-1185">Reference proteome</keyword>